<protein>
    <submittedName>
        <fullName evidence="1">Uncharacterized protein</fullName>
    </submittedName>
</protein>
<reference evidence="1 2" key="1">
    <citation type="submission" date="2024-01" db="EMBL/GenBank/DDBJ databases">
        <title>The genomes of 5 underutilized Papilionoideae crops provide insights into root nodulation and disease resistanc.</title>
        <authorList>
            <person name="Jiang F."/>
        </authorList>
    </citation>
    <scope>NUCLEOTIDE SEQUENCE [LARGE SCALE GENOMIC DNA]</scope>
    <source>
        <strain evidence="1">LVBAO_FW01</strain>
        <tissue evidence="1">Leaves</tissue>
    </source>
</reference>
<keyword evidence="2" id="KW-1185">Reference proteome</keyword>
<dbReference type="Proteomes" id="UP001367508">
    <property type="component" value="Unassembled WGS sequence"/>
</dbReference>
<comment type="caution">
    <text evidence="1">The sequence shown here is derived from an EMBL/GenBank/DDBJ whole genome shotgun (WGS) entry which is preliminary data.</text>
</comment>
<gene>
    <name evidence="1" type="ORF">VNO77_23165</name>
</gene>
<proteinExistence type="predicted"/>
<dbReference type="EMBL" id="JAYMYQ010000005">
    <property type="protein sequence ID" value="KAK7329020.1"/>
    <property type="molecule type" value="Genomic_DNA"/>
</dbReference>
<evidence type="ECO:0000313" key="2">
    <source>
        <dbReference type="Proteomes" id="UP001367508"/>
    </source>
</evidence>
<sequence>MHFEQSTSASVLAQKVRLLSPAPVPLTLWRRPNASAIIRECFGPLTEFHSTPCLEQNTTEYLSAQVITIRLSLDLISCVNQYGRMQRIIAILNVPGILAREDQKI</sequence>
<evidence type="ECO:0000313" key="1">
    <source>
        <dbReference type="EMBL" id="KAK7329020.1"/>
    </source>
</evidence>
<name>A0AAN9L3Y7_CANGL</name>
<accession>A0AAN9L3Y7</accession>
<organism evidence="1 2">
    <name type="scientific">Canavalia gladiata</name>
    <name type="common">Sword bean</name>
    <name type="synonym">Dolichos gladiatus</name>
    <dbReference type="NCBI Taxonomy" id="3824"/>
    <lineage>
        <taxon>Eukaryota</taxon>
        <taxon>Viridiplantae</taxon>
        <taxon>Streptophyta</taxon>
        <taxon>Embryophyta</taxon>
        <taxon>Tracheophyta</taxon>
        <taxon>Spermatophyta</taxon>
        <taxon>Magnoliopsida</taxon>
        <taxon>eudicotyledons</taxon>
        <taxon>Gunneridae</taxon>
        <taxon>Pentapetalae</taxon>
        <taxon>rosids</taxon>
        <taxon>fabids</taxon>
        <taxon>Fabales</taxon>
        <taxon>Fabaceae</taxon>
        <taxon>Papilionoideae</taxon>
        <taxon>50 kb inversion clade</taxon>
        <taxon>NPAAA clade</taxon>
        <taxon>indigoferoid/millettioid clade</taxon>
        <taxon>Phaseoleae</taxon>
        <taxon>Canavalia</taxon>
    </lineage>
</organism>
<dbReference type="AlphaFoldDB" id="A0AAN9L3Y7"/>